<dbReference type="InterPro" id="IPR009057">
    <property type="entry name" value="Homeodomain-like_sf"/>
</dbReference>
<name>A0A0U2JJN3_9ALTE</name>
<dbReference type="STRING" id="1526571.AT746_17395"/>
<dbReference type="RefSeq" id="WP_062483043.1">
    <property type="nucleotide sequence ID" value="NZ_CP013650.1"/>
</dbReference>
<dbReference type="PROSITE" id="PS50977">
    <property type="entry name" value="HTH_TETR_2"/>
    <property type="match status" value="1"/>
</dbReference>
<dbReference type="AlphaFoldDB" id="A0A0U2JJN3"/>
<dbReference type="PANTHER" id="PTHR43479">
    <property type="entry name" value="ACREF/ENVCD OPERON REPRESSOR-RELATED"/>
    <property type="match status" value="1"/>
</dbReference>
<dbReference type="SUPFAM" id="SSF46689">
    <property type="entry name" value="Homeodomain-like"/>
    <property type="match status" value="1"/>
</dbReference>
<evidence type="ECO:0000256" key="1">
    <source>
        <dbReference type="ARBA" id="ARBA00023015"/>
    </source>
</evidence>
<accession>A0A0U2JJN3</accession>
<evidence type="ECO:0000256" key="3">
    <source>
        <dbReference type="ARBA" id="ARBA00023163"/>
    </source>
</evidence>
<reference evidence="6 7" key="1">
    <citation type="submission" date="2015-12" db="EMBL/GenBank/DDBJ databases">
        <title>Complete genome of Lacimicrobium alkaliphilum KCTC 32984.</title>
        <authorList>
            <person name="Kim S.-G."/>
            <person name="Lee Y.-J."/>
        </authorList>
    </citation>
    <scope>NUCLEOTIDE SEQUENCE [LARGE SCALE GENOMIC DNA]</scope>
    <source>
        <strain evidence="6 7">YelD216</strain>
    </source>
</reference>
<dbReference type="GO" id="GO:0003677">
    <property type="term" value="F:DNA binding"/>
    <property type="evidence" value="ECO:0007669"/>
    <property type="project" value="UniProtKB-UniRule"/>
</dbReference>
<dbReference type="SUPFAM" id="SSF48498">
    <property type="entry name" value="Tetracyclin repressor-like, C-terminal domain"/>
    <property type="match status" value="1"/>
</dbReference>
<keyword evidence="3" id="KW-0804">Transcription</keyword>
<dbReference type="Pfam" id="PF16925">
    <property type="entry name" value="TetR_C_13"/>
    <property type="match status" value="1"/>
</dbReference>
<feature type="DNA-binding region" description="H-T-H motif" evidence="4">
    <location>
        <begin position="33"/>
        <end position="52"/>
    </location>
</feature>
<keyword evidence="7" id="KW-1185">Reference proteome</keyword>
<keyword evidence="1" id="KW-0805">Transcription regulation</keyword>
<dbReference type="Gene3D" id="1.10.357.10">
    <property type="entry name" value="Tetracycline Repressor, domain 2"/>
    <property type="match status" value="1"/>
</dbReference>
<dbReference type="KEGG" id="lal:AT746_17395"/>
<dbReference type="Proteomes" id="UP000068447">
    <property type="component" value="Chromosome"/>
</dbReference>
<evidence type="ECO:0000313" key="6">
    <source>
        <dbReference type="EMBL" id="ALS99862.1"/>
    </source>
</evidence>
<dbReference type="Pfam" id="PF00440">
    <property type="entry name" value="TetR_N"/>
    <property type="match status" value="1"/>
</dbReference>
<organism evidence="6 7">
    <name type="scientific">Lacimicrobium alkaliphilum</name>
    <dbReference type="NCBI Taxonomy" id="1526571"/>
    <lineage>
        <taxon>Bacteria</taxon>
        <taxon>Pseudomonadati</taxon>
        <taxon>Pseudomonadota</taxon>
        <taxon>Gammaproteobacteria</taxon>
        <taxon>Alteromonadales</taxon>
        <taxon>Alteromonadaceae</taxon>
        <taxon>Lacimicrobium</taxon>
    </lineage>
</organism>
<protein>
    <submittedName>
        <fullName evidence="6">TetR family transcriptional regulator</fullName>
    </submittedName>
</protein>
<dbReference type="InterPro" id="IPR050624">
    <property type="entry name" value="HTH-type_Tx_Regulator"/>
</dbReference>
<evidence type="ECO:0000256" key="4">
    <source>
        <dbReference type="PROSITE-ProRule" id="PRU00335"/>
    </source>
</evidence>
<dbReference type="InterPro" id="IPR001647">
    <property type="entry name" value="HTH_TetR"/>
</dbReference>
<dbReference type="InterPro" id="IPR011075">
    <property type="entry name" value="TetR_C"/>
</dbReference>
<dbReference type="InterPro" id="IPR036271">
    <property type="entry name" value="Tet_transcr_reg_TetR-rel_C_sf"/>
</dbReference>
<dbReference type="EMBL" id="CP013650">
    <property type="protein sequence ID" value="ALS99862.1"/>
    <property type="molecule type" value="Genomic_DNA"/>
</dbReference>
<dbReference type="PANTHER" id="PTHR43479:SF11">
    <property type="entry name" value="ACREF_ENVCD OPERON REPRESSOR-RELATED"/>
    <property type="match status" value="1"/>
</dbReference>
<evidence type="ECO:0000259" key="5">
    <source>
        <dbReference type="PROSITE" id="PS50977"/>
    </source>
</evidence>
<proteinExistence type="predicted"/>
<gene>
    <name evidence="6" type="ORF">AT746_17395</name>
</gene>
<sequence>MPPKTHLTAEQRREKTVEAVVDLCSVEDPASITTTEIAKRMKVTQGALFRHFVSKDAIWESVIGWVAKQIMKRLEHAKKDAATPLEALKAMFFAHIEFIREHPGIPRLLLGQLQHSRLTPARLMVRKLLSEYRENVEKQLVSAQLNGELRKDLNIEIAATQYIGMIQGLVIQSLLTGDMQYVVHQAPGAFEVFCQGICVPSVE</sequence>
<evidence type="ECO:0000256" key="2">
    <source>
        <dbReference type="ARBA" id="ARBA00023125"/>
    </source>
</evidence>
<keyword evidence="2 4" id="KW-0238">DNA-binding</keyword>
<evidence type="ECO:0000313" key="7">
    <source>
        <dbReference type="Proteomes" id="UP000068447"/>
    </source>
</evidence>
<feature type="domain" description="HTH tetR-type" evidence="5">
    <location>
        <begin position="10"/>
        <end position="70"/>
    </location>
</feature>
<dbReference type="OrthoDB" id="5293556at2"/>